<evidence type="ECO:0000313" key="3">
    <source>
        <dbReference type="Proteomes" id="UP000608024"/>
    </source>
</evidence>
<reference evidence="2" key="2">
    <citation type="submission" date="2020-09" db="EMBL/GenBank/DDBJ databases">
        <authorList>
            <person name="Sun Q."/>
            <person name="Ohkuma M."/>
        </authorList>
    </citation>
    <scope>NUCLEOTIDE SEQUENCE</scope>
    <source>
        <strain evidence="2">JCM 4784</strain>
    </source>
</reference>
<feature type="transmembrane region" description="Helical" evidence="1">
    <location>
        <begin position="40"/>
        <end position="60"/>
    </location>
</feature>
<gene>
    <name evidence="2" type="ORF">GCM10018785_47110</name>
</gene>
<name>A0A918ZX90_9ACTN</name>
<accession>A0A918ZX90</accession>
<evidence type="ECO:0000313" key="2">
    <source>
        <dbReference type="EMBL" id="GHE73576.1"/>
    </source>
</evidence>
<dbReference type="EMBL" id="BNBT01000081">
    <property type="protein sequence ID" value="GHE73576.1"/>
    <property type="molecule type" value="Genomic_DNA"/>
</dbReference>
<protein>
    <submittedName>
        <fullName evidence="2">Uncharacterized protein</fullName>
    </submittedName>
</protein>
<comment type="caution">
    <text evidence="2">The sequence shown here is derived from an EMBL/GenBank/DDBJ whole genome shotgun (WGS) entry which is preliminary data.</text>
</comment>
<evidence type="ECO:0000256" key="1">
    <source>
        <dbReference type="SAM" id="Phobius"/>
    </source>
</evidence>
<keyword evidence="1" id="KW-1133">Transmembrane helix</keyword>
<dbReference type="Proteomes" id="UP000608024">
    <property type="component" value="Unassembled WGS sequence"/>
</dbReference>
<keyword evidence="3" id="KW-1185">Reference proteome</keyword>
<sequence>MNAMDAITSKFDLPYVSEVIEFADLSDLGRLLPGTARQRAALAAAGVLTGALLFVAAGAARKAAGPRCRCGTAHAPMPHVLHRLRNRRARMRGCPVRAVGTGC</sequence>
<dbReference type="AlphaFoldDB" id="A0A918ZX90"/>
<proteinExistence type="predicted"/>
<keyword evidence="1" id="KW-0812">Transmembrane</keyword>
<reference evidence="2" key="1">
    <citation type="journal article" date="2014" name="Int. J. Syst. Evol. Microbiol.">
        <title>Complete genome sequence of Corynebacterium casei LMG S-19264T (=DSM 44701T), isolated from a smear-ripened cheese.</title>
        <authorList>
            <consortium name="US DOE Joint Genome Institute (JGI-PGF)"/>
            <person name="Walter F."/>
            <person name="Albersmeier A."/>
            <person name="Kalinowski J."/>
            <person name="Ruckert C."/>
        </authorList>
    </citation>
    <scope>NUCLEOTIDE SEQUENCE</scope>
    <source>
        <strain evidence="2">JCM 4784</strain>
    </source>
</reference>
<organism evidence="2 3">
    <name type="scientific">Streptomyces longispororuber</name>
    <dbReference type="NCBI Taxonomy" id="68230"/>
    <lineage>
        <taxon>Bacteria</taxon>
        <taxon>Bacillati</taxon>
        <taxon>Actinomycetota</taxon>
        <taxon>Actinomycetes</taxon>
        <taxon>Kitasatosporales</taxon>
        <taxon>Streptomycetaceae</taxon>
        <taxon>Streptomyces</taxon>
    </lineage>
</organism>
<keyword evidence="1" id="KW-0472">Membrane</keyword>
<dbReference type="RefSeq" id="WP_190138008.1">
    <property type="nucleotide sequence ID" value="NZ_BNBT01000081.1"/>
</dbReference>